<feature type="compositionally biased region" description="Polar residues" evidence="1">
    <location>
        <begin position="88"/>
        <end position="103"/>
    </location>
</feature>
<feature type="region of interest" description="Disordered" evidence="1">
    <location>
        <begin position="50"/>
        <end position="155"/>
    </location>
</feature>
<protein>
    <submittedName>
        <fullName evidence="2">Uncharacterized protein</fullName>
    </submittedName>
</protein>
<feature type="compositionally biased region" description="Basic and acidic residues" evidence="1">
    <location>
        <begin position="104"/>
        <end position="113"/>
    </location>
</feature>
<evidence type="ECO:0000256" key="1">
    <source>
        <dbReference type="SAM" id="MobiDB-lite"/>
    </source>
</evidence>
<gene>
    <name evidence="2" type="ORF">PIB30_060540</name>
</gene>
<organism evidence="2 3">
    <name type="scientific">Stylosanthes scabra</name>
    <dbReference type="NCBI Taxonomy" id="79078"/>
    <lineage>
        <taxon>Eukaryota</taxon>
        <taxon>Viridiplantae</taxon>
        <taxon>Streptophyta</taxon>
        <taxon>Embryophyta</taxon>
        <taxon>Tracheophyta</taxon>
        <taxon>Spermatophyta</taxon>
        <taxon>Magnoliopsida</taxon>
        <taxon>eudicotyledons</taxon>
        <taxon>Gunneridae</taxon>
        <taxon>Pentapetalae</taxon>
        <taxon>rosids</taxon>
        <taxon>fabids</taxon>
        <taxon>Fabales</taxon>
        <taxon>Fabaceae</taxon>
        <taxon>Papilionoideae</taxon>
        <taxon>50 kb inversion clade</taxon>
        <taxon>dalbergioids sensu lato</taxon>
        <taxon>Dalbergieae</taxon>
        <taxon>Pterocarpus clade</taxon>
        <taxon>Stylosanthes</taxon>
    </lineage>
</organism>
<name>A0ABU6YK02_9FABA</name>
<evidence type="ECO:0000313" key="3">
    <source>
        <dbReference type="Proteomes" id="UP001341840"/>
    </source>
</evidence>
<comment type="caution">
    <text evidence="2">The sequence shown here is derived from an EMBL/GenBank/DDBJ whole genome shotgun (WGS) entry which is preliminary data.</text>
</comment>
<accession>A0ABU6YK02</accession>
<feature type="compositionally biased region" description="Polar residues" evidence="1">
    <location>
        <begin position="50"/>
        <end position="60"/>
    </location>
</feature>
<dbReference type="Proteomes" id="UP001341840">
    <property type="component" value="Unassembled WGS sequence"/>
</dbReference>
<reference evidence="2 3" key="1">
    <citation type="journal article" date="2023" name="Plants (Basel)">
        <title>Bridging the Gap: Combining Genomics and Transcriptomics Approaches to Understand Stylosanthes scabra, an Orphan Legume from the Brazilian Caatinga.</title>
        <authorList>
            <person name="Ferreira-Neto J.R.C."/>
            <person name="da Silva M.D."/>
            <person name="Binneck E."/>
            <person name="de Melo N.F."/>
            <person name="da Silva R.H."/>
            <person name="de Melo A.L.T.M."/>
            <person name="Pandolfi V."/>
            <person name="Bustamante F.O."/>
            <person name="Brasileiro-Vidal A.C."/>
            <person name="Benko-Iseppon A.M."/>
        </authorList>
    </citation>
    <scope>NUCLEOTIDE SEQUENCE [LARGE SCALE GENOMIC DNA]</scope>
    <source>
        <tissue evidence="2">Leaves</tissue>
    </source>
</reference>
<feature type="compositionally biased region" description="Polar residues" evidence="1">
    <location>
        <begin position="115"/>
        <end position="142"/>
    </location>
</feature>
<evidence type="ECO:0000313" key="2">
    <source>
        <dbReference type="EMBL" id="MED6210067.1"/>
    </source>
</evidence>
<keyword evidence="3" id="KW-1185">Reference proteome</keyword>
<dbReference type="EMBL" id="JASCZI010242192">
    <property type="protein sequence ID" value="MED6210067.1"/>
    <property type="molecule type" value="Genomic_DNA"/>
</dbReference>
<sequence>MGLQRVEPQLAIKSKLRERSSIEDWQKRCVRFGKGMSGASKVLQLRSGRTMMSGTNTNLAGGSDPIELTATSGSTSSSGPNASTTSAQSSVAIPTSIGNTRWNTEFEQKRFFDENCSNPTAGGNLNSDANSTAGGSLNSDANPSAGAVSTLVQTA</sequence>
<proteinExistence type="predicted"/>
<feature type="compositionally biased region" description="Low complexity" evidence="1">
    <location>
        <begin position="69"/>
        <end position="87"/>
    </location>
</feature>